<gene>
    <name evidence="1" type="ORF">NIES2119_31780</name>
</gene>
<reference evidence="1 2" key="1">
    <citation type="submission" date="2016-11" db="EMBL/GenBank/DDBJ databases">
        <title>Draft Genome Sequences of Nine Cyanobacterial Strains from Diverse Habitats.</title>
        <authorList>
            <person name="Zhu T."/>
            <person name="Hou S."/>
            <person name="Lu X."/>
            <person name="Hess W.R."/>
        </authorList>
    </citation>
    <scope>NUCLEOTIDE SEQUENCE [LARGE SCALE GENOMIC DNA]</scope>
    <source>
        <strain evidence="1 2">IAM M-71</strain>
    </source>
</reference>
<protein>
    <submittedName>
        <fullName evidence="1">Uncharacterized protein</fullName>
    </submittedName>
</protein>
<name>A0A1U7I1S5_9CYAN</name>
<evidence type="ECO:0000313" key="1">
    <source>
        <dbReference type="EMBL" id="OKH29952.1"/>
    </source>
</evidence>
<sequence>MRDFAVYKSSQPTAYGLIKSICFTGINLFYSANVCRCFPGWAAIAPPVFFLFSTFNDQVVFHSTKLTITSVIKRLKFPNKTVTSTSQIPTFLLCKIEANYIYLFSQAQPQSTQQRHPTAWIIGRIFTGNQKCLYSLPSKLFSLLFLSINHRIWEEIALPHPCDNQDKSHFFYLNFEE</sequence>
<proteinExistence type="predicted"/>
<evidence type="ECO:0000313" key="2">
    <source>
        <dbReference type="Proteomes" id="UP000185860"/>
    </source>
</evidence>
<organism evidence="1 2">
    <name type="scientific">[Phormidium ambiguum] IAM M-71</name>
    <dbReference type="NCBI Taxonomy" id="454136"/>
    <lineage>
        <taxon>Bacteria</taxon>
        <taxon>Bacillati</taxon>
        <taxon>Cyanobacteriota</taxon>
        <taxon>Cyanophyceae</taxon>
        <taxon>Oscillatoriophycideae</taxon>
        <taxon>Aerosakkonematales</taxon>
        <taxon>Aerosakkonemataceae</taxon>
        <taxon>Floridanema</taxon>
    </lineage>
</organism>
<accession>A0A1U7I1S5</accession>
<dbReference type="EMBL" id="MRCE01000076">
    <property type="protein sequence ID" value="OKH29952.1"/>
    <property type="molecule type" value="Genomic_DNA"/>
</dbReference>
<comment type="caution">
    <text evidence="1">The sequence shown here is derived from an EMBL/GenBank/DDBJ whole genome shotgun (WGS) entry which is preliminary data.</text>
</comment>
<dbReference type="AlphaFoldDB" id="A0A1U7I1S5"/>
<dbReference type="Proteomes" id="UP000185860">
    <property type="component" value="Unassembled WGS sequence"/>
</dbReference>